<evidence type="ECO:0000313" key="4">
    <source>
        <dbReference type="Proteomes" id="UP001247620"/>
    </source>
</evidence>
<organism evidence="3 4">
    <name type="scientific">Mucilaginibacter pocheonensis</name>
    <dbReference type="NCBI Taxonomy" id="398050"/>
    <lineage>
        <taxon>Bacteria</taxon>
        <taxon>Pseudomonadati</taxon>
        <taxon>Bacteroidota</taxon>
        <taxon>Sphingobacteriia</taxon>
        <taxon>Sphingobacteriales</taxon>
        <taxon>Sphingobacteriaceae</taxon>
        <taxon>Mucilaginibacter</taxon>
    </lineage>
</organism>
<dbReference type="EMBL" id="JAVDUU010000001">
    <property type="protein sequence ID" value="MDR6940826.1"/>
    <property type="molecule type" value="Genomic_DNA"/>
</dbReference>
<dbReference type="InterPro" id="IPR027823">
    <property type="entry name" value="DUF4468"/>
</dbReference>
<feature type="chain" id="PRO_5045212805" description="DUF4468 domain-containing protein" evidence="1">
    <location>
        <begin position="19"/>
        <end position="197"/>
    </location>
</feature>
<gene>
    <name evidence="3" type="ORF">J2W55_000654</name>
</gene>
<comment type="caution">
    <text evidence="3">The sequence shown here is derived from an EMBL/GenBank/DDBJ whole genome shotgun (WGS) entry which is preliminary data.</text>
</comment>
<feature type="domain" description="DUF4468" evidence="2">
    <location>
        <begin position="34"/>
        <end position="121"/>
    </location>
</feature>
<evidence type="ECO:0000313" key="3">
    <source>
        <dbReference type="EMBL" id="MDR6940826.1"/>
    </source>
</evidence>
<protein>
    <recommendedName>
        <fullName evidence="2">DUF4468 domain-containing protein</fullName>
    </recommendedName>
</protein>
<accession>A0ABU1T6G5</accession>
<keyword evidence="4" id="KW-1185">Reference proteome</keyword>
<name>A0ABU1T6G5_9SPHI</name>
<feature type="signal peptide" evidence="1">
    <location>
        <begin position="1"/>
        <end position="18"/>
    </location>
</feature>
<dbReference type="Gene3D" id="3.30.530.80">
    <property type="match status" value="1"/>
</dbReference>
<proteinExistence type="predicted"/>
<sequence length="197" mass="22544">MKNILMALIGILFAQAAAAQKDSLSFDENDKYIYYQTASQPGLNKDTLYNRALYFMKTAALKNKLTLVTADKEQGVVTGKGSFPVSKKAFITAHEDGAISYTARIEVKDSKYRYWFTDFVYTPYQRNRYNAYEPVPGINIAMEHTQGKIEKDDFNEYLKRMLLNSKQVGGVLKAYMLKTSSLPKEDKKIKKISTKEW</sequence>
<dbReference type="Pfam" id="PF14730">
    <property type="entry name" value="DUF4468"/>
    <property type="match status" value="1"/>
</dbReference>
<evidence type="ECO:0000259" key="2">
    <source>
        <dbReference type="Pfam" id="PF14730"/>
    </source>
</evidence>
<keyword evidence="1" id="KW-0732">Signal</keyword>
<evidence type="ECO:0000256" key="1">
    <source>
        <dbReference type="SAM" id="SignalP"/>
    </source>
</evidence>
<dbReference type="Proteomes" id="UP001247620">
    <property type="component" value="Unassembled WGS sequence"/>
</dbReference>
<dbReference type="RefSeq" id="WP_310091938.1">
    <property type="nucleotide sequence ID" value="NZ_JAVDUU010000001.1"/>
</dbReference>
<reference evidence="3 4" key="1">
    <citation type="submission" date="2023-07" db="EMBL/GenBank/DDBJ databases">
        <title>Sorghum-associated microbial communities from plants grown in Nebraska, USA.</title>
        <authorList>
            <person name="Schachtman D."/>
        </authorList>
    </citation>
    <scope>NUCLEOTIDE SEQUENCE [LARGE SCALE GENOMIC DNA]</scope>
    <source>
        <strain evidence="3 4">3262</strain>
    </source>
</reference>